<keyword evidence="3" id="KW-1185">Reference proteome</keyword>
<dbReference type="InParanoid" id="A0A1E7EZ37"/>
<evidence type="ECO:0000313" key="3">
    <source>
        <dbReference type="Proteomes" id="UP000095751"/>
    </source>
</evidence>
<feature type="compositionally biased region" description="Polar residues" evidence="1">
    <location>
        <begin position="126"/>
        <end position="136"/>
    </location>
</feature>
<dbReference type="Proteomes" id="UP000095751">
    <property type="component" value="Unassembled WGS sequence"/>
</dbReference>
<evidence type="ECO:0000313" key="2">
    <source>
        <dbReference type="EMBL" id="OEU11231.1"/>
    </source>
</evidence>
<dbReference type="AlphaFoldDB" id="A0A1E7EZ37"/>
<accession>A0A1E7EZ37</accession>
<organism evidence="2 3">
    <name type="scientific">Fragilariopsis cylindrus CCMP1102</name>
    <dbReference type="NCBI Taxonomy" id="635003"/>
    <lineage>
        <taxon>Eukaryota</taxon>
        <taxon>Sar</taxon>
        <taxon>Stramenopiles</taxon>
        <taxon>Ochrophyta</taxon>
        <taxon>Bacillariophyta</taxon>
        <taxon>Bacillariophyceae</taxon>
        <taxon>Bacillariophycidae</taxon>
        <taxon>Bacillariales</taxon>
        <taxon>Bacillariaceae</taxon>
        <taxon>Fragilariopsis</taxon>
    </lineage>
</organism>
<protein>
    <submittedName>
        <fullName evidence="2">Uncharacterized protein</fullName>
    </submittedName>
</protein>
<sequence length="173" mass="19421">MGCNASKVPGQIEAGNTRRLSALDFTTSTDFFRTGSSLLLWKPQKKTGSNNNDKTHKTSAFEEFKEQQHQQEDEQKHNDLVGRVVGGSLITSFDDELNSNKHNDNDNAYYSPSSSKKRRHDVVDLDSSSPTYTNGNKEIRERPPESLSQIVIHPPSTVQRSLSWTDIAIIIET</sequence>
<gene>
    <name evidence="2" type="ORF">FRACYDRAFT_246344</name>
</gene>
<feature type="region of interest" description="Disordered" evidence="1">
    <location>
        <begin position="93"/>
        <end position="146"/>
    </location>
</feature>
<name>A0A1E7EZ37_9STRA</name>
<dbReference type="EMBL" id="KV784369">
    <property type="protein sequence ID" value="OEU11231.1"/>
    <property type="molecule type" value="Genomic_DNA"/>
</dbReference>
<dbReference type="KEGG" id="fcy:FRACYDRAFT_246344"/>
<evidence type="ECO:0000256" key="1">
    <source>
        <dbReference type="SAM" id="MobiDB-lite"/>
    </source>
</evidence>
<reference evidence="2 3" key="1">
    <citation type="submission" date="2016-09" db="EMBL/GenBank/DDBJ databases">
        <title>Extensive genetic diversity and differential bi-allelic expression allows diatom success in the polar Southern Ocean.</title>
        <authorList>
            <consortium name="DOE Joint Genome Institute"/>
            <person name="Mock T."/>
            <person name="Otillar R.P."/>
            <person name="Strauss J."/>
            <person name="Dupont C."/>
            <person name="Frickenhaus S."/>
            <person name="Maumus F."/>
            <person name="Mcmullan M."/>
            <person name="Sanges R."/>
            <person name="Schmutz J."/>
            <person name="Toseland A."/>
            <person name="Valas R."/>
            <person name="Veluchamy A."/>
            <person name="Ward B.J."/>
            <person name="Allen A."/>
            <person name="Barry K."/>
            <person name="Falciatore A."/>
            <person name="Ferrante M."/>
            <person name="Fortunato A.E."/>
            <person name="Gloeckner G."/>
            <person name="Gruber A."/>
            <person name="Hipkin R."/>
            <person name="Janech M."/>
            <person name="Kroth P."/>
            <person name="Leese F."/>
            <person name="Lindquist E."/>
            <person name="Lyon B.R."/>
            <person name="Martin J."/>
            <person name="Mayer C."/>
            <person name="Parker M."/>
            <person name="Quesneville H."/>
            <person name="Raymond J."/>
            <person name="Uhlig C."/>
            <person name="Valentin K.U."/>
            <person name="Worden A.Z."/>
            <person name="Armbrust E.V."/>
            <person name="Bowler C."/>
            <person name="Green B."/>
            <person name="Moulton V."/>
            <person name="Van Oosterhout C."/>
            <person name="Grigoriev I."/>
        </authorList>
    </citation>
    <scope>NUCLEOTIDE SEQUENCE [LARGE SCALE GENOMIC DNA]</scope>
    <source>
        <strain evidence="2 3">CCMP1102</strain>
    </source>
</reference>
<proteinExistence type="predicted"/>